<protein>
    <recommendedName>
        <fullName evidence="4">BTB domain-containing protein</fullName>
    </recommendedName>
</protein>
<feature type="compositionally biased region" description="Low complexity" evidence="1">
    <location>
        <begin position="106"/>
        <end position="127"/>
    </location>
</feature>
<evidence type="ECO:0000313" key="2">
    <source>
        <dbReference type="EMBL" id="KAF9778321.1"/>
    </source>
</evidence>
<reference evidence="2" key="2">
    <citation type="submission" date="2020-11" db="EMBL/GenBank/DDBJ databases">
        <authorList>
            <consortium name="DOE Joint Genome Institute"/>
            <person name="Kuo A."/>
            <person name="Miyauchi S."/>
            <person name="Kiss E."/>
            <person name="Drula E."/>
            <person name="Kohler A."/>
            <person name="Sanchez-Garcia M."/>
            <person name="Andreopoulos B."/>
            <person name="Barry K.W."/>
            <person name="Bonito G."/>
            <person name="Buee M."/>
            <person name="Carver A."/>
            <person name="Chen C."/>
            <person name="Cichocki N."/>
            <person name="Clum A."/>
            <person name="Culley D."/>
            <person name="Crous P.W."/>
            <person name="Fauchery L."/>
            <person name="Girlanda M."/>
            <person name="Hayes R."/>
            <person name="Keri Z."/>
            <person name="Labutti K."/>
            <person name="Lipzen A."/>
            <person name="Lombard V."/>
            <person name="Magnuson J."/>
            <person name="Maillard F."/>
            <person name="Morin E."/>
            <person name="Murat C."/>
            <person name="Nolan M."/>
            <person name="Ohm R."/>
            <person name="Pangilinan J."/>
            <person name="Pereira M."/>
            <person name="Perotto S."/>
            <person name="Peter M."/>
            <person name="Riley R."/>
            <person name="Sitrit Y."/>
            <person name="Stielow B."/>
            <person name="Szollosi G."/>
            <person name="Zifcakova L."/>
            <person name="Stursova M."/>
            <person name="Spatafora J.W."/>
            <person name="Tedersoo L."/>
            <person name="Vaario L.-M."/>
            <person name="Yamada A."/>
            <person name="Yan M."/>
            <person name="Wang P."/>
            <person name="Xu J."/>
            <person name="Bruns T."/>
            <person name="Baldrian P."/>
            <person name="Vilgalys R."/>
            <person name="Henrissat B."/>
            <person name="Grigoriev I.V."/>
            <person name="Hibbett D."/>
            <person name="Nagy L.G."/>
            <person name="Martin F.M."/>
        </authorList>
    </citation>
    <scope>NUCLEOTIDE SEQUENCE</scope>
    <source>
        <strain evidence="2">UH-Tt-Lm1</strain>
    </source>
</reference>
<reference evidence="2" key="1">
    <citation type="journal article" date="2020" name="Nat. Commun.">
        <title>Large-scale genome sequencing of mycorrhizal fungi provides insights into the early evolution of symbiotic traits.</title>
        <authorList>
            <person name="Miyauchi S."/>
            <person name="Kiss E."/>
            <person name="Kuo A."/>
            <person name="Drula E."/>
            <person name="Kohler A."/>
            <person name="Sanchez-Garcia M."/>
            <person name="Morin E."/>
            <person name="Andreopoulos B."/>
            <person name="Barry K.W."/>
            <person name="Bonito G."/>
            <person name="Buee M."/>
            <person name="Carver A."/>
            <person name="Chen C."/>
            <person name="Cichocki N."/>
            <person name="Clum A."/>
            <person name="Culley D."/>
            <person name="Crous P.W."/>
            <person name="Fauchery L."/>
            <person name="Girlanda M."/>
            <person name="Hayes R.D."/>
            <person name="Keri Z."/>
            <person name="LaButti K."/>
            <person name="Lipzen A."/>
            <person name="Lombard V."/>
            <person name="Magnuson J."/>
            <person name="Maillard F."/>
            <person name="Murat C."/>
            <person name="Nolan M."/>
            <person name="Ohm R.A."/>
            <person name="Pangilinan J."/>
            <person name="Pereira M.F."/>
            <person name="Perotto S."/>
            <person name="Peter M."/>
            <person name="Pfister S."/>
            <person name="Riley R."/>
            <person name="Sitrit Y."/>
            <person name="Stielow J.B."/>
            <person name="Szollosi G."/>
            <person name="Zifcakova L."/>
            <person name="Stursova M."/>
            <person name="Spatafora J.W."/>
            <person name="Tedersoo L."/>
            <person name="Vaario L.M."/>
            <person name="Yamada A."/>
            <person name="Yan M."/>
            <person name="Wang P."/>
            <person name="Xu J."/>
            <person name="Bruns T."/>
            <person name="Baldrian P."/>
            <person name="Vilgalys R."/>
            <person name="Dunand C."/>
            <person name="Henrissat B."/>
            <person name="Grigoriev I.V."/>
            <person name="Hibbett D."/>
            <person name="Nagy L.G."/>
            <person name="Martin F.M."/>
        </authorList>
    </citation>
    <scope>NUCLEOTIDE SEQUENCE</scope>
    <source>
        <strain evidence="2">UH-Tt-Lm1</strain>
    </source>
</reference>
<organism evidence="2 3">
    <name type="scientific">Thelephora terrestris</name>
    <dbReference type="NCBI Taxonomy" id="56493"/>
    <lineage>
        <taxon>Eukaryota</taxon>
        <taxon>Fungi</taxon>
        <taxon>Dikarya</taxon>
        <taxon>Basidiomycota</taxon>
        <taxon>Agaricomycotina</taxon>
        <taxon>Agaricomycetes</taxon>
        <taxon>Thelephorales</taxon>
        <taxon>Thelephoraceae</taxon>
        <taxon>Thelephora</taxon>
    </lineage>
</organism>
<comment type="caution">
    <text evidence="2">The sequence shown here is derived from an EMBL/GenBank/DDBJ whole genome shotgun (WGS) entry which is preliminary data.</text>
</comment>
<dbReference type="AlphaFoldDB" id="A0A9P6H3C5"/>
<dbReference type="EMBL" id="WIUZ02000023">
    <property type="protein sequence ID" value="KAF9778321.1"/>
    <property type="molecule type" value="Genomic_DNA"/>
</dbReference>
<feature type="region of interest" description="Disordered" evidence="1">
    <location>
        <begin position="72"/>
        <end position="133"/>
    </location>
</feature>
<dbReference type="OrthoDB" id="6359816at2759"/>
<dbReference type="Gene3D" id="3.30.710.10">
    <property type="entry name" value="Potassium Channel Kv1.1, Chain A"/>
    <property type="match status" value="1"/>
</dbReference>
<feature type="compositionally biased region" description="Basic and acidic residues" evidence="1">
    <location>
        <begin position="72"/>
        <end position="82"/>
    </location>
</feature>
<sequence>MAATLPLREALNKGIVSGTFVDTKIILFSRRVSSGRVCGSRALYASSHVLKSVPYFNDLLFGNFSEAELRDFNEDTDGRESTAEDYGYYSDSDLEDDEDEEPTPPTLTHGGSAAGPSGPPHSQGGEESYYETHTELPDKGKVIRVPDMAFVTFQAFILYLYTGKIAFASLGSQENHNSGASEVRTSSANAIPRASPKSVYRLADKYDVPELKVLAFNSIRTELKNRDIVEETFSEFTSRYDDVKMECVTQLVSALRNDTAEKATWAKFCEIIDNRYKEDLGCVQGTLSLLWRIINQSTDTSTTTTSNSLPPSTSIDSPTKWDALQEAIVKSIREGVFFDRKCWVRCSKSRDVLKALYFSSTIVGDKLGVCG</sequence>
<feature type="compositionally biased region" description="Acidic residues" evidence="1">
    <location>
        <begin position="92"/>
        <end position="102"/>
    </location>
</feature>
<accession>A0A9P6H3C5</accession>
<evidence type="ECO:0008006" key="4">
    <source>
        <dbReference type="Google" id="ProtNLM"/>
    </source>
</evidence>
<dbReference type="Proteomes" id="UP000736335">
    <property type="component" value="Unassembled WGS sequence"/>
</dbReference>
<name>A0A9P6H3C5_9AGAM</name>
<evidence type="ECO:0000313" key="3">
    <source>
        <dbReference type="Proteomes" id="UP000736335"/>
    </source>
</evidence>
<dbReference type="PANTHER" id="PTHR24413">
    <property type="entry name" value="SPECKLE-TYPE POZ PROTEIN"/>
    <property type="match status" value="1"/>
</dbReference>
<dbReference type="InterPro" id="IPR011333">
    <property type="entry name" value="SKP1/BTB/POZ_sf"/>
</dbReference>
<proteinExistence type="predicted"/>
<keyword evidence="3" id="KW-1185">Reference proteome</keyword>
<gene>
    <name evidence="2" type="ORF">BJ322DRAFT_1092680</name>
</gene>
<evidence type="ECO:0000256" key="1">
    <source>
        <dbReference type="SAM" id="MobiDB-lite"/>
    </source>
</evidence>